<evidence type="ECO:0000313" key="3">
    <source>
        <dbReference type="Proteomes" id="UP000199668"/>
    </source>
</evidence>
<dbReference type="InterPro" id="IPR048427">
    <property type="entry name" value="YpoC"/>
</dbReference>
<dbReference type="AlphaFoldDB" id="A0A1I4JZX4"/>
<keyword evidence="3" id="KW-1185">Reference proteome</keyword>
<gene>
    <name evidence="2" type="ORF">SAMN04488054_10415</name>
</gene>
<dbReference type="RefSeq" id="WP_090925900.1">
    <property type="nucleotide sequence ID" value="NZ_FOTY01000004.1"/>
</dbReference>
<dbReference type="Pfam" id="PF21747">
    <property type="entry name" value="YpoC"/>
    <property type="match status" value="1"/>
</dbReference>
<evidence type="ECO:0000259" key="1">
    <source>
        <dbReference type="Pfam" id="PF21747"/>
    </source>
</evidence>
<sequence>MHDKLMIPTRLAVPPFYHQYTVDASFLHEKGAPFREEILWENGCIDEAPWNNPLTFVPTLFEEWEERLNVLETCYAKRDSAAAQPVMIEQTAALLSVLSWMNRCRVPGGDPDVFTAAAADMRRMPSNVGGRLSFIVGRPSHHHSFMQLRSLFVESRKQFALVKIEEKK</sequence>
<name>A0A1I4JZX4_9BACI</name>
<evidence type="ECO:0000313" key="2">
    <source>
        <dbReference type="EMBL" id="SFL71666.1"/>
    </source>
</evidence>
<dbReference type="STRING" id="266892.SAMN04488054_10415"/>
<dbReference type="OrthoDB" id="2360594at2"/>
<dbReference type="EMBL" id="FOTY01000004">
    <property type="protein sequence ID" value="SFL71666.1"/>
    <property type="molecule type" value="Genomic_DNA"/>
</dbReference>
<accession>A0A1I4JZX4</accession>
<proteinExistence type="predicted"/>
<feature type="domain" description="YpoC-like" evidence="1">
    <location>
        <begin position="56"/>
        <end position="167"/>
    </location>
</feature>
<organism evidence="2 3">
    <name type="scientific">Salibacterium qingdaonense</name>
    <dbReference type="NCBI Taxonomy" id="266892"/>
    <lineage>
        <taxon>Bacteria</taxon>
        <taxon>Bacillati</taxon>
        <taxon>Bacillota</taxon>
        <taxon>Bacilli</taxon>
        <taxon>Bacillales</taxon>
        <taxon>Bacillaceae</taxon>
    </lineage>
</organism>
<dbReference type="Proteomes" id="UP000199668">
    <property type="component" value="Unassembled WGS sequence"/>
</dbReference>
<protein>
    <recommendedName>
        <fullName evidence="1">YpoC-like domain-containing protein</fullName>
    </recommendedName>
</protein>
<reference evidence="2 3" key="1">
    <citation type="submission" date="2016-10" db="EMBL/GenBank/DDBJ databases">
        <authorList>
            <person name="de Groot N.N."/>
        </authorList>
    </citation>
    <scope>NUCLEOTIDE SEQUENCE [LARGE SCALE GENOMIC DNA]</scope>
    <source>
        <strain evidence="2 3">CGMCC 1.6134</strain>
    </source>
</reference>